<keyword evidence="3" id="KW-1185">Reference proteome</keyword>
<dbReference type="InterPro" id="IPR002213">
    <property type="entry name" value="UDP_glucos_trans"/>
</dbReference>
<dbReference type="SUPFAM" id="SSF53756">
    <property type="entry name" value="UDP-Glycosyltransferase/glycogen phosphorylase"/>
    <property type="match status" value="1"/>
</dbReference>
<protein>
    <submittedName>
        <fullName evidence="4">UDP-glycosyltransferase 76B1-like</fullName>
    </submittedName>
</protein>
<dbReference type="Gene3D" id="3.40.50.2000">
    <property type="entry name" value="Glycogen Phosphorylase B"/>
    <property type="match status" value="2"/>
</dbReference>
<dbReference type="Proteomes" id="UP001652660">
    <property type="component" value="Chromosome 9e"/>
</dbReference>
<evidence type="ECO:0000313" key="4">
    <source>
        <dbReference type="RefSeq" id="XP_071921451.1"/>
    </source>
</evidence>
<reference evidence="4" key="1">
    <citation type="submission" date="2025-08" db="UniProtKB">
        <authorList>
            <consortium name="RefSeq"/>
        </authorList>
    </citation>
    <scope>IDENTIFICATION</scope>
    <source>
        <tissue evidence="4">Leaves</tissue>
    </source>
</reference>
<dbReference type="CDD" id="cd03784">
    <property type="entry name" value="GT1_Gtf-like"/>
    <property type="match status" value="1"/>
</dbReference>
<dbReference type="RefSeq" id="XP_071921451.1">
    <property type="nucleotide sequence ID" value="XM_072065350.1"/>
</dbReference>
<evidence type="ECO:0000256" key="1">
    <source>
        <dbReference type="ARBA" id="ARBA00009995"/>
    </source>
</evidence>
<gene>
    <name evidence="4" type="primary">LOC113709537</name>
</gene>
<dbReference type="Pfam" id="PF00201">
    <property type="entry name" value="UDPGT"/>
    <property type="match status" value="1"/>
</dbReference>
<dbReference type="PANTHER" id="PTHR11926">
    <property type="entry name" value="GLUCOSYL/GLUCURONOSYL TRANSFERASES"/>
    <property type="match status" value="1"/>
</dbReference>
<evidence type="ECO:0000313" key="3">
    <source>
        <dbReference type="Proteomes" id="UP001652660"/>
    </source>
</evidence>
<proteinExistence type="inferred from homology"/>
<sequence length="459" mass="52010">MKDQVGKVEMQAKKGRHRLVLFPVPLQGHINPMIHLASILHLKGFSISIIHTQFNSPDHSKYPNFTFHSIPDGLLEHQFSTSDLAALVTRLNLNCIRPFRECLASLLSDNEEHVASLITDSIWHFTQDVADSFKLPRIVFRTTSVCSFLAFHALPHFREKGYLPKQVYSQLEARVGEFPPLKVKDIPVIKTRFPESLDRIMSLMMEGTKAASGLIFNTFKELEDNELMKIGQEFCIPIFAVGPLHKYFPASSSSLLRQDQSAIIWLDKQAPKSVIYVSFGSIAEVDETQLSEVAWGLANSRQPFLWVIRPGLVQNSEELARLPNGFLEAVEGRGYIVEWAPQQEVLAHPAIGGFWTHSGWNSTLESICEGVPMICSPFFGDQMVNSRFVNDVWKLGLQLEKGLDREEIEMLIRRLMTEKEGEEIRDRVMSLKDIINSCLEQGGSSNQSLECFIDYILSF</sequence>
<evidence type="ECO:0000256" key="2">
    <source>
        <dbReference type="ARBA" id="ARBA00022679"/>
    </source>
</evidence>
<keyword evidence="2" id="KW-0808">Transferase</keyword>
<accession>A0ABM4VPI8</accession>
<comment type="similarity">
    <text evidence="1">Belongs to the UDP-glycosyltransferase family.</text>
</comment>
<dbReference type="PANTHER" id="PTHR11926:SF1464">
    <property type="entry name" value="UDP-GLYCOSYLTRANSFERASE 76B1-LIKE"/>
    <property type="match status" value="1"/>
</dbReference>
<dbReference type="GeneID" id="113709537"/>
<name>A0ABM4VPI8_COFAR</name>
<organism evidence="3 4">
    <name type="scientific">Coffea arabica</name>
    <name type="common">Arabian coffee</name>
    <dbReference type="NCBI Taxonomy" id="13443"/>
    <lineage>
        <taxon>Eukaryota</taxon>
        <taxon>Viridiplantae</taxon>
        <taxon>Streptophyta</taxon>
        <taxon>Embryophyta</taxon>
        <taxon>Tracheophyta</taxon>
        <taxon>Spermatophyta</taxon>
        <taxon>Magnoliopsida</taxon>
        <taxon>eudicotyledons</taxon>
        <taxon>Gunneridae</taxon>
        <taxon>Pentapetalae</taxon>
        <taxon>asterids</taxon>
        <taxon>lamiids</taxon>
        <taxon>Gentianales</taxon>
        <taxon>Rubiaceae</taxon>
        <taxon>Ixoroideae</taxon>
        <taxon>Gardenieae complex</taxon>
        <taxon>Bertiereae - Coffeeae clade</taxon>
        <taxon>Coffeeae</taxon>
        <taxon>Coffea</taxon>
    </lineage>
</organism>